<dbReference type="InterPro" id="IPR004358">
    <property type="entry name" value="Sig_transdc_His_kin-like_C"/>
</dbReference>
<dbReference type="Pfam" id="PF00512">
    <property type="entry name" value="HisKA"/>
    <property type="match status" value="1"/>
</dbReference>
<dbReference type="Gene3D" id="3.30.565.10">
    <property type="entry name" value="Histidine kinase-like ATPase, C-terminal domain"/>
    <property type="match status" value="1"/>
</dbReference>
<dbReference type="InterPro" id="IPR037401">
    <property type="entry name" value="SnoaL-like"/>
</dbReference>
<dbReference type="Proteomes" id="UP000248917">
    <property type="component" value="Unassembled WGS sequence"/>
</dbReference>
<keyword evidence="4" id="KW-0175">Coiled coil</keyword>
<dbReference type="SMART" id="SM00387">
    <property type="entry name" value="HATPase_c"/>
    <property type="match status" value="1"/>
</dbReference>
<gene>
    <name evidence="6" type="ORF">CLV31_103226</name>
</gene>
<evidence type="ECO:0000313" key="7">
    <source>
        <dbReference type="Proteomes" id="UP000248917"/>
    </source>
</evidence>
<reference evidence="6 7" key="1">
    <citation type="submission" date="2018-06" db="EMBL/GenBank/DDBJ databases">
        <title>Genomic Encyclopedia of Archaeal and Bacterial Type Strains, Phase II (KMG-II): from individual species to whole genera.</title>
        <authorList>
            <person name="Goeker M."/>
        </authorList>
    </citation>
    <scope>NUCLEOTIDE SEQUENCE [LARGE SCALE GENOMIC DNA]</scope>
    <source>
        <strain evidence="6 7">T4</strain>
    </source>
</reference>
<dbReference type="SMART" id="SM00388">
    <property type="entry name" value="HisKA"/>
    <property type="match status" value="1"/>
</dbReference>
<dbReference type="Pfam" id="PF13474">
    <property type="entry name" value="SnoaL_3"/>
    <property type="match status" value="1"/>
</dbReference>
<proteinExistence type="predicted"/>
<evidence type="ECO:0000313" key="6">
    <source>
        <dbReference type="EMBL" id="PZV85434.1"/>
    </source>
</evidence>
<name>A0A326RV85_9BACT</name>
<dbReference type="Pfam" id="PF02518">
    <property type="entry name" value="HATPase_c"/>
    <property type="match status" value="1"/>
</dbReference>
<accession>A0A326RV85</accession>
<evidence type="ECO:0000256" key="3">
    <source>
        <dbReference type="ARBA" id="ARBA00022553"/>
    </source>
</evidence>
<protein>
    <recommendedName>
        <fullName evidence="2">histidine kinase</fullName>
        <ecNumber evidence="2">2.7.13.3</ecNumber>
    </recommendedName>
</protein>
<dbReference type="OrthoDB" id="9806995at2"/>
<dbReference type="PANTHER" id="PTHR43065:SF42">
    <property type="entry name" value="TWO-COMPONENT SENSOR PPRA"/>
    <property type="match status" value="1"/>
</dbReference>
<feature type="domain" description="Histidine kinase" evidence="5">
    <location>
        <begin position="1147"/>
        <end position="1393"/>
    </location>
</feature>
<dbReference type="RefSeq" id="WP_111391889.1">
    <property type="nucleotide sequence ID" value="NZ_QKTX01000003.1"/>
</dbReference>
<dbReference type="EMBL" id="QKTX01000003">
    <property type="protein sequence ID" value="PZV85434.1"/>
    <property type="molecule type" value="Genomic_DNA"/>
</dbReference>
<evidence type="ECO:0000256" key="2">
    <source>
        <dbReference type="ARBA" id="ARBA00012438"/>
    </source>
</evidence>
<dbReference type="PANTHER" id="PTHR43065">
    <property type="entry name" value="SENSOR HISTIDINE KINASE"/>
    <property type="match status" value="1"/>
</dbReference>
<dbReference type="InterPro" id="IPR032710">
    <property type="entry name" value="NTF2-like_dom_sf"/>
</dbReference>
<dbReference type="Gene3D" id="1.10.287.130">
    <property type="match status" value="1"/>
</dbReference>
<dbReference type="EC" id="2.7.13.3" evidence="2"/>
<organism evidence="6 7">
    <name type="scientific">Algoriphagus aquaeductus</name>
    <dbReference type="NCBI Taxonomy" id="475299"/>
    <lineage>
        <taxon>Bacteria</taxon>
        <taxon>Pseudomonadati</taxon>
        <taxon>Bacteroidota</taxon>
        <taxon>Cytophagia</taxon>
        <taxon>Cytophagales</taxon>
        <taxon>Cyclobacteriaceae</taxon>
        <taxon>Algoriphagus</taxon>
    </lineage>
</organism>
<dbReference type="Gene3D" id="3.10.450.50">
    <property type="match status" value="1"/>
</dbReference>
<feature type="coiled-coil region" evidence="4">
    <location>
        <begin position="1108"/>
        <end position="1138"/>
    </location>
</feature>
<comment type="caution">
    <text evidence="6">The sequence shown here is derived from an EMBL/GenBank/DDBJ whole genome shotgun (WGS) entry which is preliminary data.</text>
</comment>
<dbReference type="InterPro" id="IPR036890">
    <property type="entry name" value="HATPase_C_sf"/>
</dbReference>
<dbReference type="InterPro" id="IPR005467">
    <property type="entry name" value="His_kinase_dom"/>
</dbReference>
<sequence length="1393" mass="159084">MKKQKADSDAEALKVYHRYWDSYTKGELETFASTLDDHFEMIGTSETEVCHSKADGIAFYTSQMHEVVGKVEMRNRQIVPIWLNPLVLINEICDIYVQTDAGWNFYSKLRLSTLLRETRDGWKVVQQHGSLPDMRVGEGETLAIEKITKENLELRDAIKRRTIELENKSRELEIEASLERVRAVALGMQNPADILDICKVMFKELKSLGFTDLRNTIINFWDDSSNSLIDYDYSDFAGANSAKIAYSSHPIFEQFQKRIRKSKDSFAKLVVKKKYLESWKQRRRDSGEYEDPRLNDLSELYYYFYSIGVGAIGISTFNPLTNVNLDLLKRFRNVFVFAYRRYMDVAKAEAQAREAQIEAALERVRAQTMAMHSSEDVGKCVVKMFSELTALGVDEGTRFGIGILNHDNENNQLWTARKDGNEVNMHIGNIDMSAHPLLKSARKAWKEQVPFHKYVLEGEDLLNYYRMLNTAPGYTIQIPLEQLPQKEIQHCFIFEHGFFYAFSPHEFQSELIQVIKRFSSLFEQTYRRYLDLVRAEAQAKEAQIEAALERVRARAMAMHVSQELEQVAHELRTQIGLLGTNEQLETCAINLYDESEESVLAWGATRLPDSKNEIVDYNFYVPKVGIKLIEKILQAYKSNMEEYLLRLEGTDMVQWLNVLKRVKPDLFSLVDEAVDFTSTGQHTAWFSCAFFPGGTLVMITFSEPDNQSRILLKRFSQVFGLAYRRFADLKKAEAQAREAKIEAALERVRSRSLAMHGSDELNEVVLVLFERLNDLQIPVTAVGISISIEGSKELDNYTCGLVESGIAINKYRLPYFDHRIANDFFEAREKQLDFFVGNYSKQEKDSFYEYVINHTELKNELTEDIKQFIFQSPSYSISVVTTKNTMITLNDFEGKSLSDEEIDILKRFAKVFEQTYTRFLDLQKAEAQALEATKQASLDRVRGVIASMRSATDLELITPLIFRELTVLGVPFIRCGVFIINEKQELVEAYLSSPEGTSLGVLRLPFDASELTYQTVEAWRKGVIHRQHWSREDFVHWIRQLMEQDQIQDGSTYQGAAAPPESLDLHFVPFTQGMLYVGAVSILDEKELELVQALAKAFSIAYARYEDFVKLEQAKSEVESAMSELKSTQAQLIQQEKLASLGQLTAGIAHEIKNPLNFVNNFSEVSVDLIGETLEEMEKGEKRDHTLIRDNLEDLQSNLRKIREHGARANTIVTSMLQHSRGSSGKKEPTDLNVFIKESVNLSYHGMRAGKNPINVEINLDLDPKIHETPLIKEDFSRVIINLCNNAFDAMRSKTLQGFETLGGLEPYQPKLTVRTKSENDHMLISVEDNGPGIPEEIKEKILQPFFTTKKGTEGTGLGLSIAHDIVKAHGGELKVKTKEGEGTEFIIQLPIV</sequence>
<dbReference type="InterPro" id="IPR003661">
    <property type="entry name" value="HisK_dim/P_dom"/>
</dbReference>
<dbReference type="InterPro" id="IPR036097">
    <property type="entry name" value="HisK_dim/P_sf"/>
</dbReference>
<dbReference type="CDD" id="cd00075">
    <property type="entry name" value="HATPase"/>
    <property type="match status" value="1"/>
</dbReference>
<evidence type="ECO:0000259" key="5">
    <source>
        <dbReference type="PROSITE" id="PS50109"/>
    </source>
</evidence>
<dbReference type="SUPFAM" id="SSF55874">
    <property type="entry name" value="ATPase domain of HSP90 chaperone/DNA topoisomerase II/histidine kinase"/>
    <property type="match status" value="1"/>
</dbReference>
<dbReference type="SUPFAM" id="SSF47384">
    <property type="entry name" value="Homodimeric domain of signal transducing histidine kinase"/>
    <property type="match status" value="1"/>
</dbReference>
<dbReference type="PRINTS" id="PR00344">
    <property type="entry name" value="BCTRLSENSOR"/>
</dbReference>
<dbReference type="PROSITE" id="PS50109">
    <property type="entry name" value="HIS_KIN"/>
    <property type="match status" value="1"/>
</dbReference>
<comment type="catalytic activity">
    <reaction evidence="1">
        <text>ATP + protein L-histidine = ADP + protein N-phospho-L-histidine.</text>
        <dbReference type="EC" id="2.7.13.3"/>
    </reaction>
</comment>
<dbReference type="InterPro" id="IPR003594">
    <property type="entry name" value="HATPase_dom"/>
</dbReference>
<dbReference type="GO" id="GO:0000155">
    <property type="term" value="F:phosphorelay sensor kinase activity"/>
    <property type="evidence" value="ECO:0007669"/>
    <property type="project" value="InterPro"/>
</dbReference>
<keyword evidence="3" id="KW-0597">Phosphoprotein</keyword>
<dbReference type="SUPFAM" id="SSF54427">
    <property type="entry name" value="NTF2-like"/>
    <property type="match status" value="1"/>
</dbReference>
<dbReference type="CDD" id="cd00082">
    <property type="entry name" value="HisKA"/>
    <property type="match status" value="1"/>
</dbReference>
<keyword evidence="7" id="KW-1185">Reference proteome</keyword>
<evidence type="ECO:0000256" key="4">
    <source>
        <dbReference type="SAM" id="Coils"/>
    </source>
</evidence>
<evidence type="ECO:0000256" key="1">
    <source>
        <dbReference type="ARBA" id="ARBA00000085"/>
    </source>
</evidence>